<protein>
    <submittedName>
        <fullName evidence="2">Cupin</fullName>
    </submittedName>
</protein>
<reference evidence="3" key="2">
    <citation type="submission" date="2016-10" db="EMBL/GenBank/DDBJ databases">
        <authorList>
            <person name="de Groot N.N."/>
        </authorList>
    </citation>
    <scope>NUCLEOTIDE SEQUENCE [LARGE SCALE GENOMIC DNA]</scope>
    <source>
        <strain evidence="3">BS3782</strain>
    </source>
</reference>
<evidence type="ECO:0000313" key="5">
    <source>
        <dbReference type="Proteomes" id="UP000434925"/>
    </source>
</evidence>
<feature type="chain" id="PRO_5044543755" evidence="1">
    <location>
        <begin position="26"/>
        <end position="160"/>
    </location>
</feature>
<dbReference type="Gene3D" id="2.60.120.10">
    <property type="entry name" value="Jelly Rolls"/>
    <property type="match status" value="1"/>
</dbReference>
<accession>A0A0J6H7Z1</accession>
<dbReference type="InterPro" id="IPR011051">
    <property type="entry name" value="RmlC_Cupin_sf"/>
</dbReference>
<dbReference type="PATRIC" id="fig|163011.3.peg.2985"/>
<evidence type="ECO:0000256" key="1">
    <source>
        <dbReference type="SAM" id="SignalP"/>
    </source>
</evidence>
<dbReference type="EMBL" id="VZPO01000006">
    <property type="protein sequence ID" value="KAB0503423.1"/>
    <property type="molecule type" value="Genomic_DNA"/>
</dbReference>
<dbReference type="EMBL" id="LT629746">
    <property type="protein sequence ID" value="SDT48387.1"/>
    <property type="molecule type" value="Genomic_DNA"/>
</dbReference>
<evidence type="ECO:0000313" key="2">
    <source>
        <dbReference type="EMBL" id="KAB0503423.1"/>
    </source>
</evidence>
<dbReference type="AlphaFoldDB" id="A0A0J6H7Z1"/>
<proteinExistence type="predicted"/>
<reference evidence="2 5" key="3">
    <citation type="submission" date="2019-09" db="EMBL/GenBank/DDBJ databases">
        <title>Draft genome sequences of 48 bacterial type strains from the CCUG.</title>
        <authorList>
            <person name="Tunovic T."/>
            <person name="Pineiro-Iglesias B."/>
            <person name="Unosson C."/>
            <person name="Inganas E."/>
            <person name="Ohlen M."/>
            <person name="Cardew S."/>
            <person name="Jensie-Markopoulos S."/>
            <person name="Salva-Serra F."/>
            <person name="Jaen-Luchoro D."/>
            <person name="Karlsson R."/>
            <person name="Svensson-Stadler L."/>
            <person name="Chun J."/>
            <person name="Moore E."/>
        </authorList>
    </citation>
    <scope>NUCLEOTIDE SEQUENCE [LARGE SCALE GENOMIC DNA]</scope>
    <source>
        <strain evidence="2 5">CCUG 51522</strain>
    </source>
</reference>
<organism evidence="3 4">
    <name type="scientific">Pseudomonas lini</name>
    <dbReference type="NCBI Taxonomy" id="163011"/>
    <lineage>
        <taxon>Bacteria</taxon>
        <taxon>Pseudomonadati</taxon>
        <taxon>Pseudomonadota</taxon>
        <taxon>Gammaproteobacteria</taxon>
        <taxon>Pseudomonadales</taxon>
        <taxon>Pseudomonadaceae</taxon>
        <taxon>Pseudomonas</taxon>
    </lineage>
</organism>
<gene>
    <name evidence="2" type="ORF">F7R14_16810</name>
    <name evidence="3" type="ORF">SAMN04490191_4688</name>
</gene>
<evidence type="ECO:0000313" key="3">
    <source>
        <dbReference type="EMBL" id="SDT48387.1"/>
    </source>
</evidence>
<sequence length="160" mass="17187">MYKLRVFVASSAFTLAAFMTLPVSGAEQPMAGHISVLPSDLKWSDAPSVAPGAQIVVIEGDLKTADPFTFRLKLPANSKIGVHTHPVVERVTVISGTFHLGVGDKFDPAKARAYTPGGITIMPVGMPMYVFTQEETVVQIHGTGPWGINFLNPADDPRKK</sequence>
<feature type="signal peptide" evidence="1">
    <location>
        <begin position="1"/>
        <end position="25"/>
    </location>
</feature>
<dbReference type="CDD" id="cd06989">
    <property type="entry name" value="cupin_DRT102"/>
    <property type="match status" value="1"/>
</dbReference>
<dbReference type="Proteomes" id="UP000434925">
    <property type="component" value="Unassembled WGS sequence"/>
</dbReference>
<reference evidence="4" key="1">
    <citation type="submission" date="2016-10" db="EMBL/GenBank/DDBJ databases">
        <authorList>
            <person name="Varghese N."/>
            <person name="Submissions S."/>
        </authorList>
    </citation>
    <scope>NUCLEOTIDE SEQUENCE [LARGE SCALE GENOMIC DNA]</scope>
    <source>
        <strain evidence="4">BS3782</strain>
    </source>
</reference>
<dbReference type="Proteomes" id="UP000182814">
    <property type="component" value="Chromosome I"/>
</dbReference>
<keyword evidence="4" id="KW-1185">Reference proteome</keyword>
<dbReference type="SUPFAM" id="SSF51182">
    <property type="entry name" value="RmlC-like cupins"/>
    <property type="match status" value="1"/>
</dbReference>
<dbReference type="InterPro" id="IPR014710">
    <property type="entry name" value="RmlC-like_jellyroll"/>
</dbReference>
<keyword evidence="1" id="KW-0732">Signal</keyword>
<name>A0A0J6H7Z1_9PSED</name>
<dbReference type="RefSeq" id="WP_038983782.1">
    <property type="nucleotide sequence ID" value="NZ_JABTYG010000003.1"/>
</dbReference>
<evidence type="ECO:0000313" key="4">
    <source>
        <dbReference type="Proteomes" id="UP000182814"/>
    </source>
</evidence>